<dbReference type="InterPro" id="IPR014946">
    <property type="entry name" value="CRR6"/>
</dbReference>
<dbReference type="PANTHER" id="PTHR35724:SF1">
    <property type="entry name" value="PROTEIN CHLORORESPIRATORY REDUCTION 6, CHLOROPLASTIC"/>
    <property type="match status" value="1"/>
</dbReference>
<dbReference type="HOGENOM" id="CLU_092224_1_0_3"/>
<protein>
    <recommendedName>
        <fullName evidence="3">CRR6 family NdhI maturation factor</fullName>
    </recommendedName>
</protein>
<dbReference type="eggNOG" id="COG5474">
    <property type="taxonomic scope" value="Bacteria"/>
</dbReference>
<dbReference type="Proteomes" id="UP000010471">
    <property type="component" value="Chromosome"/>
</dbReference>
<reference evidence="1 2" key="1">
    <citation type="submission" date="2012-06" db="EMBL/GenBank/DDBJ databases">
        <title>Finished chromosome of genome of Microcoleus sp. PCC 7113.</title>
        <authorList>
            <consortium name="US DOE Joint Genome Institute"/>
            <person name="Gugger M."/>
            <person name="Coursin T."/>
            <person name="Rippka R."/>
            <person name="Tandeau De Marsac N."/>
            <person name="Huntemann M."/>
            <person name="Wei C.-L."/>
            <person name="Han J."/>
            <person name="Detter J.C."/>
            <person name="Han C."/>
            <person name="Tapia R."/>
            <person name="Chen A."/>
            <person name="Kyrpides N."/>
            <person name="Mavromatis K."/>
            <person name="Markowitz V."/>
            <person name="Szeto E."/>
            <person name="Ivanova N."/>
            <person name="Pagani I."/>
            <person name="Pati A."/>
            <person name="Goodwin L."/>
            <person name="Nordberg H.P."/>
            <person name="Cantor M.N."/>
            <person name="Hua S.X."/>
            <person name="Woyke T."/>
            <person name="Kerfeld C.A."/>
        </authorList>
    </citation>
    <scope>NUCLEOTIDE SEQUENCE [LARGE SCALE GENOMIC DNA]</scope>
    <source>
        <strain evidence="1 2">PCC 7113</strain>
    </source>
</reference>
<name>K9W860_9CYAN</name>
<keyword evidence="2" id="KW-1185">Reference proteome</keyword>
<dbReference type="STRING" id="1173027.Mic7113_0500"/>
<dbReference type="AlphaFoldDB" id="K9W860"/>
<dbReference type="EMBL" id="CP003630">
    <property type="protein sequence ID" value="AFZ16418.1"/>
    <property type="molecule type" value="Genomic_DNA"/>
</dbReference>
<dbReference type="GO" id="GO:0010275">
    <property type="term" value="P:NAD(P)H dehydrogenase complex assembly"/>
    <property type="evidence" value="ECO:0007669"/>
    <property type="project" value="TreeGrafter"/>
</dbReference>
<sequence>MPEELIALNSDCINHLDLSPAQTVIEKLLNDGAIAAYEQQLRFDIDYPRDPTDPRELSEIPEVRLWFIRLDACYPWMPFLLDWKAGELARYVAMLVPHQFNRTEGIQYNPEALEIFVMQKIFVLTNWLKQQGIPGQSRAQSMAKLLGYELDSAFFDLID</sequence>
<dbReference type="KEGG" id="mic:Mic7113_0500"/>
<evidence type="ECO:0000313" key="2">
    <source>
        <dbReference type="Proteomes" id="UP000010471"/>
    </source>
</evidence>
<evidence type="ECO:0000313" key="1">
    <source>
        <dbReference type="EMBL" id="AFZ16418.1"/>
    </source>
</evidence>
<organism evidence="1 2">
    <name type="scientific">Allocoleopsis franciscana PCC 7113</name>
    <dbReference type="NCBI Taxonomy" id="1173027"/>
    <lineage>
        <taxon>Bacteria</taxon>
        <taxon>Bacillati</taxon>
        <taxon>Cyanobacteriota</taxon>
        <taxon>Cyanophyceae</taxon>
        <taxon>Coleofasciculales</taxon>
        <taxon>Coleofasciculaceae</taxon>
        <taxon>Allocoleopsis</taxon>
        <taxon>Allocoleopsis franciscana</taxon>
    </lineage>
</organism>
<accession>K9W860</accession>
<dbReference type="PANTHER" id="PTHR35724">
    <property type="entry name" value="PROTEIN CHLORORESPIRATORY REDUCTION 6, CHLOROPLASTIC"/>
    <property type="match status" value="1"/>
</dbReference>
<dbReference type="RefSeq" id="WP_015180582.1">
    <property type="nucleotide sequence ID" value="NC_019738.1"/>
</dbReference>
<dbReference type="NCBIfam" id="NF038024">
    <property type="entry name" value="CRR6_slr1097"/>
    <property type="match status" value="1"/>
</dbReference>
<evidence type="ECO:0008006" key="3">
    <source>
        <dbReference type="Google" id="ProtNLM"/>
    </source>
</evidence>
<gene>
    <name evidence="1" type="ORF">Mic7113_0500</name>
</gene>
<dbReference type="PATRIC" id="fig|1173027.3.peg.553"/>
<dbReference type="OrthoDB" id="489874at2"/>
<proteinExistence type="predicted"/>
<dbReference type="Pfam" id="PF08847">
    <property type="entry name" value="Crr6"/>
    <property type="match status" value="1"/>
</dbReference>